<name>Q2QUU0_ORYSJ</name>
<accession>Q2QUU0</accession>
<evidence type="ECO:0000256" key="2">
    <source>
        <dbReference type="ARBA" id="ARBA00022679"/>
    </source>
</evidence>
<reference evidence="11" key="2">
    <citation type="submission" date="2005-04" db="EMBL/GenBank/DDBJ databases">
        <authorList>
            <person name="Buell C.R."/>
            <person name="Wing R.A."/>
            <person name="McCombie W.A."/>
            <person name="Ouyang S."/>
        </authorList>
    </citation>
    <scope>NUCLEOTIDE SEQUENCE</scope>
</reference>
<dbReference type="InterPro" id="IPR041577">
    <property type="entry name" value="RT_RNaseH_2"/>
</dbReference>
<keyword evidence="4" id="KW-0540">Nuclease</keyword>
<dbReference type="FunFam" id="3.10.10.10:FF:000007">
    <property type="entry name" value="Retrovirus-related Pol polyprotein from transposon 17.6-like Protein"/>
    <property type="match status" value="1"/>
</dbReference>
<dbReference type="InterPro" id="IPR012337">
    <property type="entry name" value="RNaseH-like_sf"/>
</dbReference>
<evidence type="ECO:0000256" key="6">
    <source>
        <dbReference type="ARBA" id="ARBA00022801"/>
    </source>
</evidence>
<dbReference type="Pfam" id="PF17919">
    <property type="entry name" value="RT_RNaseH_2"/>
    <property type="match status" value="1"/>
</dbReference>
<protein>
    <submittedName>
        <fullName evidence="11">Retrotransposon protein, putative, unclassified</fullName>
    </submittedName>
</protein>
<dbReference type="GO" id="GO:0008233">
    <property type="term" value="F:peptidase activity"/>
    <property type="evidence" value="ECO:0007669"/>
    <property type="project" value="UniProtKB-KW"/>
</dbReference>
<dbReference type="InterPro" id="IPR043128">
    <property type="entry name" value="Rev_trsase/Diguanyl_cyclase"/>
</dbReference>
<organism evidence="11">
    <name type="scientific">Oryza sativa subsp. japonica</name>
    <name type="common">Rice</name>
    <dbReference type="NCBI Taxonomy" id="39947"/>
    <lineage>
        <taxon>Eukaryota</taxon>
        <taxon>Viridiplantae</taxon>
        <taxon>Streptophyta</taxon>
        <taxon>Embryophyta</taxon>
        <taxon>Tracheophyta</taxon>
        <taxon>Spermatophyta</taxon>
        <taxon>Magnoliopsida</taxon>
        <taxon>Liliopsida</taxon>
        <taxon>Poales</taxon>
        <taxon>Poaceae</taxon>
        <taxon>BOP clade</taxon>
        <taxon>Oryzoideae</taxon>
        <taxon>Oryzeae</taxon>
        <taxon>Oryzinae</taxon>
        <taxon>Oryza</taxon>
        <taxon>Oryza sativa</taxon>
    </lineage>
</organism>
<evidence type="ECO:0000259" key="10">
    <source>
        <dbReference type="Pfam" id="PF17919"/>
    </source>
</evidence>
<dbReference type="Gene3D" id="3.30.70.270">
    <property type="match status" value="1"/>
</dbReference>
<evidence type="ECO:0000256" key="5">
    <source>
        <dbReference type="ARBA" id="ARBA00022759"/>
    </source>
</evidence>
<evidence type="ECO:0000256" key="7">
    <source>
        <dbReference type="ARBA" id="ARBA00022918"/>
    </source>
</evidence>
<dbReference type="InterPro" id="IPR043502">
    <property type="entry name" value="DNA/RNA_pol_sf"/>
</dbReference>
<evidence type="ECO:0000256" key="1">
    <source>
        <dbReference type="ARBA" id="ARBA00022670"/>
    </source>
</evidence>
<feature type="domain" description="Reverse transcriptase/retrotransposon-derived protein RNase H-like" evidence="10">
    <location>
        <begin position="178"/>
        <end position="276"/>
    </location>
</feature>
<keyword evidence="7" id="KW-0695">RNA-directed DNA polymerase</keyword>
<evidence type="ECO:0000313" key="11">
    <source>
        <dbReference type="EMBL" id="ABA96941.1"/>
    </source>
</evidence>
<keyword evidence="3" id="KW-0548">Nucleotidyltransferase</keyword>
<evidence type="ECO:0000256" key="4">
    <source>
        <dbReference type="ARBA" id="ARBA00022722"/>
    </source>
</evidence>
<keyword evidence="5" id="KW-0255">Endonuclease</keyword>
<feature type="domain" description="Reverse transcriptase" evidence="8">
    <location>
        <begin position="63"/>
        <end position="159"/>
    </location>
</feature>
<keyword evidence="1" id="KW-0645">Protease</keyword>
<dbReference type="CDD" id="cd09279">
    <property type="entry name" value="RNase_HI_like"/>
    <property type="match status" value="1"/>
</dbReference>
<evidence type="ECO:0000259" key="8">
    <source>
        <dbReference type="Pfam" id="PF00078"/>
    </source>
</evidence>
<dbReference type="CDD" id="cd01647">
    <property type="entry name" value="RT_LTR"/>
    <property type="match status" value="1"/>
</dbReference>
<feature type="domain" description="RNase H type-1" evidence="9">
    <location>
        <begin position="346"/>
        <end position="454"/>
    </location>
</feature>
<dbReference type="PANTHER" id="PTHR48475">
    <property type="entry name" value="RIBONUCLEASE H"/>
    <property type="match status" value="1"/>
</dbReference>
<dbReference type="SUPFAM" id="SSF53098">
    <property type="entry name" value="Ribonuclease H-like"/>
    <property type="match status" value="1"/>
</dbReference>
<dbReference type="InterPro" id="IPR002156">
    <property type="entry name" value="RNaseH_domain"/>
</dbReference>
<dbReference type="Pfam" id="PF00078">
    <property type="entry name" value="RVT_1"/>
    <property type="match status" value="1"/>
</dbReference>
<dbReference type="AlphaFoldDB" id="Q2QUU0"/>
<keyword evidence="6" id="KW-0378">Hydrolase</keyword>
<dbReference type="SUPFAM" id="SSF56672">
    <property type="entry name" value="DNA/RNA polymerases"/>
    <property type="match status" value="1"/>
</dbReference>
<proteinExistence type="predicted"/>
<dbReference type="GO" id="GO:0004523">
    <property type="term" value="F:RNA-DNA hybrid ribonuclease activity"/>
    <property type="evidence" value="ECO:0007669"/>
    <property type="project" value="InterPro"/>
</dbReference>
<reference evidence="11" key="1">
    <citation type="journal article" date="2005" name="BMC Biol.">
        <title>The sequence of rice chromosomes 11 and 12, rich in disease resistance genes and recent gene duplications.</title>
        <authorList>
            <consortium name="The rice chromosomes 11 and 12 sequencing consortia"/>
        </authorList>
    </citation>
    <scope>NUCLEOTIDE SEQUENCE [LARGE SCALE GENOMIC DNA]</scope>
</reference>
<dbReference type="GO" id="GO:0003676">
    <property type="term" value="F:nucleic acid binding"/>
    <property type="evidence" value="ECO:0007669"/>
    <property type="project" value="InterPro"/>
</dbReference>
<reference evidence="11" key="3">
    <citation type="submission" date="2006-01" db="EMBL/GenBank/DDBJ databases">
        <authorList>
            <person name="Buell R."/>
        </authorList>
    </citation>
    <scope>NUCLEOTIDE SEQUENCE</scope>
</reference>
<dbReference type="Gene3D" id="3.10.10.10">
    <property type="entry name" value="HIV Type 1 Reverse Transcriptase, subunit A, domain 1"/>
    <property type="match status" value="1"/>
</dbReference>
<keyword evidence="2" id="KW-0808">Transferase</keyword>
<evidence type="ECO:0000259" key="9">
    <source>
        <dbReference type="Pfam" id="PF13456"/>
    </source>
</evidence>
<dbReference type="Pfam" id="PF13456">
    <property type="entry name" value="RVT_3"/>
    <property type="match status" value="1"/>
</dbReference>
<gene>
    <name evidence="11" type="ordered locus">LOC_Os12g15110</name>
</gene>
<sequence length="496" mass="54754">MAIKDRFTGNPGRLTVLTTSGSGDLMHIQLRNSGLRISGRDIKAGVIEEIDHPEWLANPVLVSKMNGKWRMCVDFTILKKVCPKDDFPLPQIDQLVDSTAGCELMSFFDAYSGYHQIHMNPADIPKTAFITPFGTFCHLRMPFGLRNAGATFARLVYKAAETGLPFFKTLRGAGKFSWTPKCQVAFDELKQYLQSPPALISPAPGSELLLYLAASPVAVSAALVQETESGQKPVYFISKALQGAKTRYIEMEKLAYALVMASRKLKHYFQAHKVIVPSQYPLGEVLRGKEITGRLRKWAAELSPFDLHFVARTAIKSQVLANFVAEWTPTFVPEPELIEQPWIMHFDGSWSHRGPGAAAVLTSLGGVPIWYAARLQFDSTNNTAEYEAVLLGLMKAKALGVRRLLIVTDSKLVASHVDKSFEAKEEGMKKCFASIMVEHLPRGQNKEADTLAKSTACGGLHSPGIFFEVLYAPSMPAESLDIMAIDQAELGEDQED</sequence>
<evidence type="ECO:0000256" key="3">
    <source>
        <dbReference type="ARBA" id="ARBA00022695"/>
    </source>
</evidence>
<dbReference type="GO" id="GO:0003964">
    <property type="term" value="F:RNA-directed DNA polymerase activity"/>
    <property type="evidence" value="ECO:0007669"/>
    <property type="project" value="UniProtKB-KW"/>
</dbReference>
<dbReference type="InterPro" id="IPR036397">
    <property type="entry name" value="RNaseH_sf"/>
</dbReference>
<dbReference type="EMBL" id="DP000011">
    <property type="protein sequence ID" value="ABA96941.1"/>
    <property type="molecule type" value="Genomic_DNA"/>
</dbReference>
<dbReference type="GO" id="GO:0006508">
    <property type="term" value="P:proteolysis"/>
    <property type="evidence" value="ECO:0007669"/>
    <property type="project" value="UniProtKB-KW"/>
</dbReference>
<dbReference type="Gene3D" id="3.30.420.10">
    <property type="entry name" value="Ribonuclease H-like superfamily/Ribonuclease H"/>
    <property type="match status" value="1"/>
</dbReference>
<dbReference type="InterPro" id="IPR000477">
    <property type="entry name" value="RT_dom"/>
</dbReference>
<dbReference type="PANTHER" id="PTHR48475:SF1">
    <property type="entry name" value="RNASE H TYPE-1 DOMAIN-CONTAINING PROTEIN"/>
    <property type="match status" value="1"/>
</dbReference>